<name>A0ABR1ZJQ5_9ROSI</name>
<sequence length="686" mass="75555">MGEPGKIYYMQKSGNKYSIEDDINRLFEAIDGRTSSRVNGFSREIGIDALWKRAMKRPVRVGSSHALGIGISEPMSLKQALRGLSISQASEMAAMKKRLSKPAEVSEAGTIRRLYSAVVVEENGSGVPLNEGKGNLVEISFVPERTTSNSMEKISDSFQVSNVEVLNQNSSPSDNATMEKATTGFLAPGQIVPLGTQSKNEVSKAEHKKLNFIDSSAVNHAAEEATGIGCSSIPICVETPSTVKEPKGKLLADSPPPVLGLLVSSPSTSYSDSQIQKPSGNGRKESMKISLVSSSTSCGIEVTSSMIKGEFSQSSKSSIGEYSSGTITSEESNIIDSSRIGSRPHMSKDLRWDVIRSIQKQHGSLSLKHFKLLKKLGCGDIGTVYLAEITNTNCLFALKVMNNEFLWSHKKIPRAQTEKEIMQMLDHPFLPTLYAYLATNQLSCLVMEYCPGGDLHVLRQKQPGRSFSEQAVRFYGAEVLLALEYLHMLGVVYRDLKPENILVREDGHIMLTDFDLSLRCDANPVLLKSASPVAEPAEKMSKIIKGEGHGNVVDWWTFGIFLFELLYGKTPFKGSGNDEILSNVVSHSLRFSSSPIVSFHARDLIRGLLVKEPENRLGSMKGAAEIRQHPFFEGLNWALIRCTIPPEMPRLCETSICMPTPALQKKDRSKDNESQDTEDHMEFDMF</sequence>
<dbReference type="Proteomes" id="UP001396334">
    <property type="component" value="Unassembled WGS sequence"/>
</dbReference>
<evidence type="ECO:0000256" key="5">
    <source>
        <dbReference type="ARBA" id="ARBA00022741"/>
    </source>
</evidence>
<dbReference type="InterPro" id="IPR011009">
    <property type="entry name" value="Kinase-like_dom_sf"/>
</dbReference>
<reference evidence="12 13" key="1">
    <citation type="journal article" date="2024" name="G3 (Bethesda)">
        <title>Genome assembly of Hibiscus sabdariffa L. provides insights into metabolisms of medicinal natural products.</title>
        <authorList>
            <person name="Kim T."/>
        </authorList>
    </citation>
    <scope>NUCLEOTIDE SEQUENCE [LARGE SCALE GENOMIC DNA]</scope>
    <source>
        <strain evidence="12">TK-2024</strain>
        <tissue evidence="12">Old leaves</tissue>
    </source>
</reference>
<evidence type="ECO:0000259" key="11">
    <source>
        <dbReference type="PROSITE" id="PS50011"/>
    </source>
</evidence>
<keyword evidence="7" id="KW-0067">ATP-binding</keyword>
<keyword evidence="6" id="KW-0418">Kinase</keyword>
<comment type="caution">
    <text evidence="12">The sequence shown here is derived from an EMBL/GenBank/DDBJ whole genome shotgun (WGS) entry which is preliminary data.</text>
</comment>
<gene>
    <name evidence="12" type="ORF">V6N11_073193</name>
</gene>
<keyword evidence="13" id="KW-1185">Reference proteome</keyword>
<dbReference type="Gene3D" id="1.10.510.10">
    <property type="entry name" value="Transferase(Phosphotransferase) domain 1"/>
    <property type="match status" value="1"/>
</dbReference>
<dbReference type="PROSITE" id="PS50011">
    <property type="entry name" value="PROTEIN_KINASE_DOM"/>
    <property type="match status" value="1"/>
</dbReference>
<comment type="catalytic activity">
    <reaction evidence="8">
        <text>L-threonyl-[protein] + ATP = O-phospho-L-threonyl-[protein] + ADP + H(+)</text>
        <dbReference type="Rhea" id="RHEA:46608"/>
        <dbReference type="Rhea" id="RHEA-COMP:11060"/>
        <dbReference type="Rhea" id="RHEA-COMP:11605"/>
        <dbReference type="ChEBI" id="CHEBI:15378"/>
        <dbReference type="ChEBI" id="CHEBI:30013"/>
        <dbReference type="ChEBI" id="CHEBI:30616"/>
        <dbReference type="ChEBI" id="CHEBI:61977"/>
        <dbReference type="ChEBI" id="CHEBI:456216"/>
        <dbReference type="EC" id="2.7.11.1"/>
    </reaction>
</comment>
<evidence type="ECO:0000313" key="12">
    <source>
        <dbReference type="EMBL" id="KAK8480741.1"/>
    </source>
</evidence>
<dbReference type="EC" id="2.7.11.1" evidence="2"/>
<dbReference type="InterPro" id="IPR000719">
    <property type="entry name" value="Prot_kinase_dom"/>
</dbReference>
<dbReference type="PROSITE" id="PS00108">
    <property type="entry name" value="PROTEIN_KINASE_ST"/>
    <property type="match status" value="1"/>
</dbReference>
<evidence type="ECO:0000256" key="7">
    <source>
        <dbReference type="ARBA" id="ARBA00022840"/>
    </source>
</evidence>
<evidence type="ECO:0000256" key="4">
    <source>
        <dbReference type="ARBA" id="ARBA00022679"/>
    </source>
</evidence>
<evidence type="ECO:0000256" key="1">
    <source>
        <dbReference type="ARBA" id="ARBA00009903"/>
    </source>
</evidence>
<dbReference type="Pfam" id="PF00069">
    <property type="entry name" value="Pkinase"/>
    <property type="match status" value="1"/>
</dbReference>
<dbReference type="Gene3D" id="3.30.200.20">
    <property type="entry name" value="Phosphorylase Kinase, domain 1"/>
    <property type="match status" value="1"/>
</dbReference>
<keyword evidence="4" id="KW-0808">Transferase</keyword>
<evidence type="ECO:0000256" key="10">
    <source>
        <dbReference type="SAM" id="MobiDB-lite"/>
    </source>
</evidence>
<accession>A0ABR1ZJQ5</accession>
<dbReference type="SUPFAM" id="SSF56112">
    <property type="entry name" value="Protein kinase-like (PK-like)"/>
    <property type="match status" value="1"/>
</dbReference>
<dbReference type="PANTHER" id="PTHR45637">
    <property type="entry name" value="FLIPPASE KINASE 1-RELATED"/>
    <property type="match status" value="1"/>
</dbReference>
<feature type="region of interest" description="Disordered" evidence="10">
    <location>
        <begin position="264"/>
        <end position="286"/>
    </location>
</feature>
<evidence type="ECO:0000256" key="6">
    <source>
        <dbReference type="ARBA" id="ARBA00022777"/>
    </source>
</evidence>
<dbReference type="InterPro" id="IPR008271">
    <property type="entry name" value="Ser/Thr_kinase_AS"/>
</dbReference>
<proteinExistence type="inferred from homology"/>
<feature type="region of interest" description="Disordered" evidence="10">
    <location>
        <begin position="663"/>
        <end position="686"/>
    </location>
</feature>
<feature type="compositionally biased region" description="Polar residues" evidence="10">
    <location>
        <begin position="268"/>
        <end position="279"/>
    </location>
</feature>
<comment type="similarity">
    <text evidence="1">Belongs to the protein kinase superfamily. AGC Ser/Thr protein kinase family.</text>
</comment>
<dbReference type="SMART" id="SM00220">
    <property type="entry name" value="S_TKc"/>
    <property type="match status" value="1"/>
</dbReference>
<keyword evidence="5" id="KW-0547">Nucleotide-binding</keyword>
<feature type="compositionally biased region" description="Basic and acidic residues" evidence="10">
    <location>
        <begin position="664"/>
        <end position="686"/>
    </location>
</feature>
<evidence type="ECO:0000256" key="9">
    <source>
        <dbReference type="ARBA" id="ARBA00048679"/>
    </source>
</evidence>
<organism evidence="12 13">
    <name type="scientific">Hibiscus sabdariffa</name>
    <name type="common">roselle</name>
    <dbReference type="NCBI Taxonomy" id="183260"/>
    <lineage>
        <taxon>Eukaryota</taxon>
        <taxon>Viridiplantae</taxon>
        <taxon>Streptophyta</taxon>
        <taxon>Embryophyta</taxon>
        <taxon>Tracheophyta</taxon>
        <taxon>Spermatophyta</taxon>
        <taxon>Magnoliopsida</taxon>
        <taxon>eudicotyledons</taxon>
        <taxon>Gunneridae</taxon>
        <taxon>Pentapetalae</taxon>
        <taxon>rosids</taxon>
        <taxon>malvids</taxon>
        <taxon>Malvales</taxon>
        <taxon>Malvaceae</taxon>
        <taxon>Malvoideae</taxon>
        <taxon>Hibiscus</taxon>
    </lineage>
</organism>
<evidence type="ECO:0000256" key="8">
    <source>
        <dbReference type="ARBA" id="ARBA00047899"/>
    </source>
</evidence>
<comment type="catalytic activity">
    <reaction evidence="9">
        <text>L-seryl-[protein] + ATP = O-phospho-L-seryl-[protein] + ADP + H(+)</text>
        <dbReference type="Rhea" id="RHEA:17989"/>
        <dbReference type="Rhea" id="RHEA-COMP:9863"/>
        <dbReference type="Rhea" id="RHEA-COMP:11604"/>
        <dbReference type="ChEBI" id="CHEBI:15378"/>
        <dbReference type="ChEBI" id="CHEBI:29999"/>
        <dbReference type="ChEBI" id="CHEBI:30616"/>
        <dbReference type="ChEBI" id="CHEBI:83421"/>
        <dbReference type="ChEBI" id="CHEBI:456216"/>
        <dbReference type="EC" id="2.7.11.1"/>
    </reaction>
</comment>
<keyword evidence="3" id="KW-0723">Serine/threonine-protein kinase</keyword>
<protein>
    <recommendedName>
        <fullName evidence="2">non-specific serine/threonine protein kinase</fullName>
        <ecNumber evidence="2">2.7.11.1</ecNumber>
    </recommendedName>
</protein>
<evidence type="ECO:0000313" key="13">
    <source>
        <dbReference type="Proteomes" id="UP001396334"/>
    </source>
</evidence>
<evidence type="ECO:0000256" key="2">
    <source>
        <dbReference type="ARBA" id="ARBA00012513"/>
    </source>
</evidence>
<dbReference type="EMBL" id="JBBPBN010000994">
    <property type="protein sequence ID" value="KAK8480741.1"/>
    <property type="molecule type" value="Genomic_DNA"/>
</dbReference>
<evidence type="ECO:0000256" key="3">
    <source>
        <dbReference type="ARBA" id="ARBA00022527"/>
    </source>
</evidence>
<feature type="domain" description="Protein kinase" evidence="11">
    <location>
        <begin position="370"/>
        <end position="632"/>
    </location>
</feature>